<reference evidence="1 2" key="1">
    <citation type="submission" date="2018-05" db="EMBL/GenBank/DDBJ databases">
        <title>Chitinophaga sp. K3CV102501T nov., isolated from isolated from a monsoon evergreen broad-leaved forest soil.</title>
        <authorList>
            <person name="Lv Y."/>
        </authorList>
    </citation>
    <scope>NUCLEOTIDE SEQUENCE [LARGE SCALE GENOMIC DNA]</scope>
    <source>
        <strain evidence="1 2">GDMCC 1.1325</strain>
    </source>
</reference>
<proteinExistence type="predicted"/>
<evidence type="ECO:0000313" key="2">
    <source>
        <dbReference type="Proteomes" id="UP000253410"/>
    </source>
</evidence>
<dbReference type="EMBL" id="QFFJ01000002">
    <property type="protein sequence ID" value="RBL90004.1"/>
    <property type="molecule type" value="Genomic_DNA"/>
</dbReference>
<comment type="caution">
    <text evidence="1">The sequence shown here is derived from an EMBL/GenBank/DDBJ whole genome shotgun (WGS) entry which is preliminary data.</text>
</comment>
<accession>A0A365XWB9</accession>
<name>A0A365XWB9_9BACT</name>
<protein>
    <submittedName>
        <fullName evidence="1">Uncharacterized protein</fullName>
    </submittedName>
</protein>
<dbReference type="AlphaFoldDB" id="A0A365XWB9"/>
<sequence>MTKPYRRQTIGTLFCNDKVHAVDTGINKNMLTTMLHTIWHRFVRQVAATFFPQPPGKTTVASTYSKQVCRLSYTNVRVGLTFLSNVEAPTKSHSSFLVIAHNGRLVFGNLLTMISSSTYPDIFRQAVIKASPPVARFHRFIQRP</sequence>
<evidence type="ECO:0000313" key="1">
    <source>
        <dbReference type="EMBL" id="RBL90004.1"/>
    </source>
</evidence>
<organism evidence="1 2">
    <name type="scientific">Chitinophaga flava</name>
    <dbReference type="NCBI Taxonomy" id="2259036"/>
    <lineage>
        <taxon>Bacteria</taxon>
        <taxon>Pseudomonadati</taxon>
        <taxon>Bacteroidota</taxon>
        <taxon>Chitinophagia</taxon>
        <taxon>Chitinophagales</taxon>
        <taxon>Chitinophagaceae</taxon>
        <taxon>Chitinophaga</taxon>
    </lineage>
</organism>
<dbReference type="Proteomes" id="UP000253410">
    <property type="component" value="Unassembled WGS sequence"/>
</dbReference>
<keyword evidence="2" id="KW-1185">Reference proteome</keyword>
<gene>
    <name evidence="1" type="ORF">DF182_26385</name>
</gene>